<evidence type="ECO:0000256" key="1">
    <source>
        <dbReference type="SAM" id="MobiDB-lite"/>
    </source>
</evidence>
<feature type="region of interest" description="Disordered" evidence="1">
    <location>
        <begin position="169"/>
        <end position="203"/>
    </location>
</feature>
<dbReference type="Pfam" id="PF20182">
    <property type="entry name" value="DUF6545"/>
    <property type="match status" value="1"/>
</dbReference>
<protein>
    <submittedName>
        <fullName evidence="4">DUF6545 domain-containing protein</fullName>
    </submittedName>
</protein>
<feature type="transmembrane region" description="Helical" evidence="2">
    <location>
        <begin position="50"/>
        <end position="72"/>
    </location>
</feature>
<keyword evidence="2" id="KW-0812">Transmembrane</keyword>
<dbReference type="InterPro" id="IPR046675">
    <property type="entry name" value="DUF6545"/>
</dbReference>
<dbReference type="EMBL" id="JBIASD010000002">
    <property type="protein sequence ID" value="MFF3664903.1"/>
    <property type="molecule type" value="Genomic_DNA"/>
</dbReference>
<organism evidence="4 5">
    <name type="scientific">Microtetraspora malaysiensis</name>
    <dbReference type="NCBI Taxonomy" id="161358"/>
    <lineage>
        <taxon>Bacteria</taxon>
        <taxon>Bacillati</taxon>
        <taxon>Actinomycetota</taxon>
        <taxon>Actinomycetes</taxon>
        <taxon>Streptosporangiales</taxon>
        <taxon>Streptosporangiaceae</taxon>
        <taxon>Microtetraspora</taxon>
    </lineage>
</organism>
<proteinExistence type="predicted"/>
<evidence type="ECO:0000313" key="4">
    <source>
        <dbReference type="EMBL" id="MFF3664903.1"/>
    </source>
</evidence>
<reference evidence="4 5" key="1">
    <citation type="submission" date="2024-10" db="EMBL/GenBank/DDBJ databases">
        <title>The Natural Products Discovery Center: Release of the First 8490 Sequenced Strains for Exploring Actinobacteria Biosynthetic Diversity.</title>
        <authorList>
            <person name="Kalkreuter E."/>
            <person name="Kautsar S.A."/>
            <person name="Yang D."/>
            <person name="Bader C.D."/>
            <person name="Teijaro C.N."/>
            <person name="Fluegel L."/>
            <person name="Davis C.M."/>
            <person name="Simpson J.R."/>
            <person name="Lauterbach L."/>
            <person name="Steele A.D."/>
            <person name="Gui C."/>
            <person name="Meng S."/>
            <person name="Li G."/>
            <person name="Viehrig K."/>
            <person name="Ye F."/>
            <person name="Su P."/>
            <person name="Kiefer A.F."/>
            <person name="Nichols A."/>
            <person name="Cepeda A.J."/>
            <person name="Yan W."/>
            <person name="Fan B."/>
            <person name="Jiang Y."/>
            <person name="Adhikari A."/>
            <person name="Zheng C.-J."/>
            <person name="Schuster L."/>
            <person name="Cowan T.M."/>
            <person name="Smanski M.J."/>
            <person name="Chevrette M.G."/>
            <person name="De Carvalho L.P.S."/>
            <person name="Shen B."/>
        </authorList>
    </citation>
    <scope>NUCLEOTIDE SEQUENCE [LARGE SCALE GENOMIC DNA]</scope>
    <source>
        <strain evidence="4 5">NPDC002173</strain>
    </source>
</reference>
<keyword evidence="2" id="KW-0472">Membrane</keyword>
<comment type="caution">
    <text evidence="4">The sequence shown here is derived from an EMBL/GenBank/DDBJ whole genome shotgun (WGS) entry which is preliminary data.</text>
</comment>
<keyword evidence="5" id="KW-1185">Reference proteome</keyword>
<gene>
    <name evidence="4" type="ORF">ACFYXI_04845</name>
</gene>
<dbReference type="Proteomes" id="UP001602013">
    <property type="component" value="Unassembled WGS sequence"/>
</dbReference>
<evidence type="ECO:0000259" key="3">
    <source>
        <dbReference type="Pfam" id="PF20182"/>
    </source>
</evidence>
<keyword evidence="2" id="KW-1133">Transmembrane helix</keyword>
<evidence type="ECO:0000313" key="5">
    <source>
        <dbReference type="Proteomes" id="UP001602013"/>
    </source>
</evidence>
<evidence type="ECO:0000256" key="2">
    <source>
        <dbReference type="SAM" id="Phobius"/>
    </source>
</evidence>
<name>A0ABW6SM23_9ACTN</name>
<accession>A0ABW6SM23</accession>
<dbReference type="RefSeq" id="WP_387408930.1">
    <property type="nucleotide sequence ID" value="NZ_JBIASD010000002.1"/>
</dbReference>
<sequence>MNRTAVLAENARLLSRIDVPRPFDIDVFADRVSALRGRPMIIRELPDLPAILAPCVLLLVAGMSVSAVAAWWQRSRDYRAYLALEPLWRELAGQYPQIVLPIPGATLYQRLHRRVIEIRDGLAHLRDVEPAETMAQAREAAAAAGLKGGRLEDVAEACWIAAALEGARRFSEEPGPSPDQGDRGAGRSGGEPAVPPDRGRVRLRGGGTVAEEIAILSGVSRALVSSSLVRRSALASDGGTR</sequence>
<feature type="domain" description="DUF6545" evidence="3">
    <location>
        <begin position="71"/>
        <end position="223"/>
    </location>
</feature>